<evidence type="ECO:0000256" key="11">
    <source>
        <dbReference type="ARBA" id="ARBA00047937"/>
    </source>
</evidence>
<dbReference type="Proteomes" id="UP000004699">
    <property type="component" value="Unassembled WGS sequence"/>
</dbReference>
<dbReference type="GO" id="GO:0005524">
    <property type="term" value="F:ATP binding"/>
    <property type="evidence" value="ECO:0007669"/>
    <property type="project" value="UniProtKB-KW"/>
</dbReference>
<evidence type="ECO:0000256" key="1">
    <source>
        <dbReference type="ARBA" id="ARBA00008226"/>
    </source>
</evidence>
<keyword evidence="5" id="KW-0436">Ligase</keyword>
<evidence type="ECO:0000256" key="4">
    <source>
        <dbReference type="ARBA" id="ARBA00022032"/>
    </source>
</evidence>
<evidence type="ECO:0000313" key="13">
    <source>
        <dbReference type="Proteomes" id="UP000004699"/>
    </source>
</evidence>
<dbReference type="GO" id="GO:0006426">
    <property type="term" value="P:glycyl-tRNA aminoacylation"/>
    <property type="evidence" value="ECO:0007669"/>
    <property type="project" value="InterPro"/>
</dbReference>
<dbReference type="GO" id="GO:0004820">
    <property type="term" value="F:glycine-tRNA ligase activity"/>
    <property type="evidence" value="ECO:0007669"/>
    <property type="project" value="UniProtKB-EC"/>
</dbReference>
<keyword evidence="13" id="KW-1185">Reference proteome</keyword>
<dbReference type="NCBIfam" id="TIGR00211">
    <property type="entry name" value="glyS"/>
    <property type="match status" value="1"/>
</dbReference>
<evidence type="ECO:0000256" key="3">
    <source>
        <dbReference type="ARBA" id="ARBA00012829"/>
    </source>
</evidence>
<dbReference type="PANTHER" id="PTHR30075:SF2">
    <property type="entry name" value="GLYCINE--TRNA LIGASE, CHLOROPLASTIC_MITOCHONDRIAL 2"/>
    <property type="match status" value="1"/>
</dbReference>
<evidence type="ECO:0000256" key="7">
    <source>
        <dbReference type="ARBA" id="ARBA00022840"/>
    </source>
</evidence>
<dbReference type="GO" id="GO:0005829">
    <property type="term" value="C:cytosol"/>
    <property type="evidence" value="ECO:0007669"/>
    <property type="project" value="TreeGrafter"/>
</dbReference>
<evidence type="ECO:0000256" key="10">
    <source>
        <dbReference type="ARBA" id="ARBA00031650"/>
    </source>
</evidence>
<gene>
    <name evidence="12" type="ORF">NOR51B_804</name>
</gene>
<proteinExistence type="inferred from homology"/>
<keyword evidence="6" id="KW-0547">Nucleotide-binding</keyword>
<dbReference type="Pfam" id="PF02092">
    <property type="entry name" value="tRNA_synt_2f"/>
    <property type="match status" value="1"/>
</dbReference>
<comment type="catalytic activity">
    <reaction evidence="11">
        <text>tRNA(Gly) + glycine + ATP = glycyl-tRNA(Gly) + AMP + diphosphate</text>
        <dbReference type="Rhea" id="RHEA:16013"/>
        <dbReference type="Rhea" id="RHEA-COMP:9664"/>
        <dbReference type="Rhea" id="RHEA-COMP:9683"/>
        <dbReference type="ChEBI" id="CHEBI:30616"/>
        <dbReference type="ChEBI" id="CHEBI:33019"/>
        <dbReference type="ChEBI" id="CHEBI:57305"/>
        <dbReference type="ChEBI" id="CHEBI:78442"/>
        <dbReference type="ChEBI" id="CHEBI:78522"/>
        <dbReference type="ChEBI" id="CHEBI:456215"/>
        <dbReference type="EC" id="6.1.1.14"/>
    </reaction>
</comment>
<dbReference type="STRING" id="565045.NOR51B_804"/>
<evidence type="ECO:0000256" key="9">
    <source>
        <dbReference type="ARBA" id="ARBA00023146"/>
    </source>
</evidence>
<keyword evidence="7" id="KW-0067">ATP-binding</keyword>
<dbReference type="EMBL" id="DS999411">
    <property type="protein sequence ID" value="EED34864.1"/>
    <property type="molecule type" value="Genomic_DNA"/>
</dbReference>
<dbReference type="EC" id="6.1.1.14" evidence="3"/>
<organism evidence="12 13">
    <name type="scientific">Luminiphilus syltensis NOR5-1B</name>
    <dbReference type="NCBI Taxonomy" id="565045"/>
    <lineage>
        <taxon>Bacteria</taxon>
        <taxon>Pseudomonadati</taxon>
        <taxon>Pseudomonadota</taxon>
        <taxon>Gammaproteobacteria</taxon>
        <taxon>Cellvibrionales</taxon>
        <taxon>Halieaceae</taxon>
        <taxon>Luminiphilus</taxon>
    </lineage>
</organism>
<dbReference type="InterPro" id="IPR006194">
    <property type="entry name" value="Gly-tRNA-synth_heterodimer"/>
</dbReference>
<dbReference type="PANTHER" id="PTHR30075">
    <property type="entry name" value="GLYCYL-TRNA SYNTHETASE"/>
    <property type="match status" value="1"/>
</dbReference>
<evidence type="ECO:0000256" key="8">
    <source>
        <dbReference type="ARBA" id="ARBA00022917"/>
    </source>
</evidence>
<accession>B8KUF3</accession>
<dbReference type="eggNOG" id="COG0751">
    <property type="taxonomic scope" value="Bacteria"/>
</dbReference>
<name>B8KUF3_9GAMM</name>
<evidence type="ECO:0000256" key="2">
    <source>
        <dbReference type="ARBA" id="ARBA00011209"/>
    </source>
</evidence>
<dbReference type="HOGENOM" id="CLU_007220_3_0_6"/>
<dbReference type="InterPro" id="IPR015944">
    <property type="entry name" value="Gly-tRNA-synth_bsu"/>
</dbReference>
<protein>
    <recommendedName>
        <fullName evidence="4">Glycine--tRNA ligase beta subunit</fullName>
        <ecNumber evidence="3">6.1.1.14</ecNumber>
    </recommendedName>
    <alternativeName>
        <fullName evidence="10">Glycyl-tRNA synthetase beta subunit</fullName>
    </alternativeName>
</protein>
<evidence type="ECO:0000256" key="6">
    <source>
        <dbReference type="ARBA" id="ARBA00022741"/>
    </source>
</evidence>
<evidence type="ECO:0000256" key="5">
    <source>
        <dbReference type="ARBA" id="ARBA00022598"/>
    </source>
</evidence>
<sequence length="341" mass="37573">MTRGTLLFELGTEELPATAQGAMSESLHNHLIAALNSCGLDFEDSRFFATPRRLAVQIDGLLLEAPDVEREVLGPPIAASRDADGNWTPAAEGFARKQGVPLDLLEAVATPKGERLGLKVTEAGVLAREVVPNLVAEAVAAIPVAKYMRWGRKRCEFLRPVQWLVLLLDDTVLPLSLFELEADRTSRGHRFHHPNNVAINHAKDYEKLLFQAKVIADFDTRRNVVANQVETVAEVGTPVIAEDLLDEVTGLVEWPIALAGTFDEAFLQVPQEALISSMKTHQKYFHLVDDSGALLPRFITVANIESKDPAKVIAGNEKVIRPRLSDAAFLFDRDKKTPLVH</sequence>
<dbReference type="AlphaFoldDB" id="B8KUF3"/>
<keyword evidence="8" id="KW-0648">Protein biosynthesis</keyword>
<comment type="subunit">
    <text evidence="2">Tetramer of two alpha and two beta subunits.</text>
</comment>
<evidence type="ECO:0000313" key="12">
    <source>
        <dbReference type="EMBL" id="EED34864.1"/>
    </source>
</evidence>
<reference evidence="13" key="1">
    <citation type="journal article" date="2013" name="BMC Microbiol.">
        <title>Taxonomy and evolution of bacteriochlorophyll a-containing members of the OM60/NOR5 clade of marine gammaproteobacteria: description of Luminiphilus syltensis gen. nov., sp. nov., reclassification of Haliea rubra as Pseudohaliea rubra gen. nov., comb. nov., and emendation of Chromatocurvus halotolerans.</title>
        <authorList>
            <person name="Spring S."/>
            <person name="Riedel T."/>
            <person name="Sproer C."/>
            <person name="Yan S."/>
            <person name="Harder J."/>
            <person name="Fuchs B.M."/>
        </authorList>
    </citation>
    <scope>NUCLEOTIDE SEQUENCE [LARGE SCALE GENOMIC DNA]</scope>
    <source>
        <strain evidence="13">NOR51-B</strain>
    </source>
</reference>
<dbReference type="PRINTS" id="PR01045">
    <property type="entry name" value="TRNASYNTHGB"/>
</dbReference>
<keyword evidence="9 12" id="KW-0030">Aminoacyl-tRNA synthetase</keyword>
<comment type="similarity">
    <text evidence="1">Belongs to the class-II aminoacyl-tRNA synthetase family.</text>
</comment>